<accession>A0A5J5ICQ3</accession>
<dbReference type="GO" id="GO:0032259">
    <property type="term" value="P:methylation"/>
    <property type="evidence" value="ECO:0007669"/>
    <property type="project" value="UniProtKB-KW"/>
</dbReference>
<dbReference type="PANTHER" id="PTHR34009">
    <property type="entry name" value="PROTEIN STAR"/>
    <property type="match status" value="1"/>
</dbReference>
<keyword evidence="3" id="KW-1185">Reference proteome</keyword>
<dbReference type="GO" id="GO:0005737">
    <property type="term" value="C:cytoplasm"/>
    <property type="evidence" value="ECO:0007669"/>
    <property type="project" value="GOC"/>
</dbReference>
<dbReference type="GO" id="GO:0008168">
    <property type="term" value="F:methyltransferase activity"/>
    <property type="evidence" value="ECO:0007669"/>
    <property type="project" value="UniProtKB-KW"/>
</dbReference>
<dbReference type="InterPro" id="IPR006342">
    <property type="entry name" value="FkbM_mtfrase"/>
</dbReference>
<dbReference type="PANTHER" id="PTHR34009:SF2">
    <property type="entry name" value="PROTEIN STAR"/>
    <property type="match status" value="1"/>
</dbReference>
<dbReference type="SUPFAM" id="SSF53335">
    <property type="entry name" value="S-adenosyl-L-methionine-dependent methyltransferases"/>
    <property type="match status" value="1"/>
</dbReference>
<keyword evidence="2" id="KW-0489">Methyltransferase</keyword>
<dbReference type="Gene3D" id="3.40.50.150">
    <property type="entry name" value="Vaccinia Virus protein VP39"/>
    <property type="match status" value="1"/>
</dbReference>
<dbReference type="Proteomes" id="UP000326903">
    <property type="component" value="Unassembled WGS sequence"/>
</dbReference>
<keyword evidence="2" id="KW-0808">Transferase</keyword>
<comment type="caution">
    <text evidence="2">The sequence shown here is derived from an EMBL/GenBank/DDBJ whole genome shotgun (WGS) entry which is preliminary data.</text>
</comment>
<evidence type="ECO:0000313" key="2">
    <source>
        <dbReference type="EMBL" id="KAA9036388.1"/>
    </source>
</evidence>
<dbReference type="InterPro" id="IPR029063">
    <property type="entry name" value="SAM-dependent_MTases_sf"/>
</dbReference>
<feature type="domain" description="Methyltransferase FkbM" evidence="1">
    <location>
        <begin position="106"/>
        <end position="264"/>
    </location>
</feature>
<dbReference type="GO" id="GO:0005886">
    <property type="term" value="C:plasma membrane"/>
    <property type="evidence" value="ECO:0007669"/>
    <property type="project" value="TreeGrafter"/>
</dbReference>
<name>A0A5J5ICQ3_9BACT</name>
<dbReference type="GO" id="GO:0016197">
    <property type="term" value="P:endosomal transport"/>
    <property type="evidence" value="ECO:0007669"/>
    <property type="project" value="TreeGrafter"/>
</dbReference>
<dbReference type="EMBL" id="VYQF01000008">
    <property type="protein sequence ID" value="KAA9036388.1"/>
    <property type="molecule type" value="Genomic_DNA"/>
</dbReference>
<proteinExistence type="predicted"/>
<reference evidence="2 3" key="1">
    <citation type="submission" date="2019-09" db="EMBL/GenBank/DDBJ databases">
        <title>Draft genome sequence of Ginsengibacter sp. BR5-29.</title>
        <authorList>
            <person name="Im W.-T."/>
        </authorList>
    </citation>
    <scope>NUCLEOTIDE SEQUENCE [LARGE SCALE GENOMIC DNA]</scope>
    <source>
        <strain evidence="2 3">BR5-29</strain>
    </source>
</reference>
<protein>
    <submittedName>
        <fullName evidence="2">FkbM family methyltransferase</fullName>
    </submittedName>
</protein>
<dbReference type="GO" id="GO:0006888">
    <property type="term" value="P:endoplasmic reticulum to Golgi vesicle-mediated transport"/>
    <property type="evidence" value="ECO:0007669"/>
    <property type="project" value="TreeGrafter"/>
</dbReference>
<dbReference type="InterPro" id="IPR053202">
    <property type="entry name" value="EGF_Rcpt_Signaling_Reg"/>
</dbReference>
<organism evidence="2 3">
    <name type="scientific">Ginsengibacter hankyongi</name>
    <dbReference type="NCBI Taxonomy" id="2607284"/>
    <lineage>
        <taxon>Bacteria</taxon>
        <taxon>Pseudomonadati</taxon>
        <taxon>Bacteroidota</taxon>
        <taxon>Chitinophagia</taxon>
        <taxon>Chitinophagales</taxon>
        <taxon>Chitinophagaceae</taxon>
        <taxon>Ginsengibacter</taxon>
    </lineage>
</organism>
<evidence type="ECO:0000259" key="1">
    <source>
        <dbReference type="Pfam" id="PF05050"/>
    </source>
</evidence>
<evidence type="ECO:0000313" key="3">
    <source>
        <dbReference type="Proteomes" id="UP000326903"/>
    </source>
</evidence>
<sequence>MQTSLKKLIKKAFNLVGLEIVNLNAFTNYQKVQALKLNENTELKYALDRLTFIVRNIRYKKSNNLDSYDFFKYAIDKLIVSKSQLFQDLFVLYCLNNKKNGFFIEFGAADGIVYSNSFLLENEYQWNGILAEPAVIWNTKLKENRNCFIDNRCVWSKSGEVLNFNETSIAEYSTVDIFTNSDSNYGSRKNKQTYKVKSITLNDLLKEHNAPFDIDYLSIDTEGSEFNILDAFDFSRYKIKIITVEHNYTPNRESVFKLLTEKGYTRVFTSISLFDDWYVMDSINDVLKNR</sequence>
<gene>
    <name evidence="2" type="ORF">FW778_19365</name>
</gene>
<dbReference type="Pfam" id="PF05050">
    <property type="entry name" value="Methyltransf_21"/>
    <property type="match status" value="1"/>
</dbReference>
<dbReference type="AlphaFoldDB" id="A0A5J5ICQ3"/>